<protein>
    <submittedName>
        <fullName evidence="2">Uncharacterized protein</fullName>
    </submittedName>
</protein>
<keyword evidence="3" id="KW-1185">Reference proteome</keyword>
<evidence type="ECO:0000313" key="3">
    <source>
        <dbReference type="Proteomes" id="UP001437256"/>
    </source>
</evidence>
<sequence>MILNTRKATDPEYNLTISSRRSLAFTTIPPSAEVEEQEEHTTEPSPEALVKKVDPESYSYGGTHITVTFRDLSAEAGASERSMTETSLSDTIFGVNDSQKGGLGDEIGDFHNCDIQTDGAKADPTCVWLGTLRAV</sequence>
<dbReference type="EMBL" id="JBBXMP010000068">
    <property type="protein sequence ID" value="KAL0064032.1"/>
    <property type="molecule type" value="Genomic_DNA"/>
</dbReference>
<reference evidence="2 3" key="1">
    <citation type="submission" date="2024-05" db="EMBL/GenBank/DDBJ databases">
        <title>A draft genome resource for the thread blight pathogen Marasmius tenuissimus strain MS-2.</title>
        <authorList>
            <person name="Yulfo-Soto G.E."/>
            <person name="Baruah I.K."/>
            <person name="Amoako-Attah I."/>
            <person name="Bukari Y."/>
            <person name="Meinhardt L.W."/>
            <person name="Bailey B.A."/>
            <person name="Cohen S.P."/>
        </authorList>
    </citation>
    <scope>NUCLEOTIDE SEQUENCE [LARGE SCALE GENOMIC DNA]</scope>
    <source>
        <strain evidence="2 3">MS-2</strain>
    </source>
</reference>
<name>A0ABR2ZUN9_9AGAR</name>
<evidence type="ECO:0000313" key="2">
    <source>
        <dbReference type="EMBL" id="KAL0064032.1"/>
    </source>
</evidence>
<dbReference type="Proteomes" id="UP001437256">
    <property type="component" value="Unassembled WGS sequence"/>
</dbReference>
<evidence type="ECO:0000256" key="1">
    <source>
        <dbReference type="SAM" id="MobiDB-lite"/>
    </source>
</evidence>
<proteinExistence type="predicted"/>
<comment type="caution">
    <text evidence="2">The sequence shown here is derived from an EMBL/GenBank/DDBJ whole genome shotgun (WGS) entry which is preliminary data.</text>
</comment>
<feature type="region of interest" description="Disordered" evidence="1">
    <location>
        <begin position="29"/>
        <end position="53"/>
    </location>
</feature>
<organism evidence="2 3">
    <name type="scientific">Marasmius tenuissimus</name>
    <dbReference type="NCBI Taxonomy" id="585030"/>
    <lineage>
        <taxon>Eukaryota</taxon>
        <taxon>Fungi</taxon>
        <taxon>Dikarya</taxon>
        <taxon>Basidiomycota</taxon>
        <taxon>Agaricomycotina</taxon>
        <taxon>Agaricomycetes</taxon>
        <taxon>Agaricomycetidae</taxon>
        <taxon>Agaricales</taxon>
        <taxon>Marasmiineae</taxon>
        <taxon>Marasmiaceae</taxon>
        <taxon>Marasmius</taxon>
    </lineage>
</organism>
<accession>A0ABR2ZUN9</accession>
<gene>
    <name evidence="2" type="ORF">AAF712_008998</name>
</gene>